<dbReference type="RefSeq" id="WP_046968756.1">
    <property type="nucleotide sequence ID" value="NZ_CP017480.1"/>
</dbReference>
<feature type="transmembrane region" description="Helical" evidence="7">
    <location>
        <begin position="397"/>
        <end position="419"/>
    </location>
</feature>
<gene>
    <name evidence="7" type="primary">mntH</name>
    <name evidence="8" type="ORF">BJI69_21575</name>
</gene>
<keyword evidence="6 7" id="KW-0472">Membrane</keyword>
<protein>
    <recommendedName>
        <fullName evidence="7">Divalent metal cation transporter MntH</fullName>
    </recommendedName>
</protein>
<dbReference type="NCBIfam" id="TIGR01197">
    <property type="entry name" value="nramp"/>
    <property type="match status" value="1"/>
</dbReference>
<feature type="transmembrane region" description="Helical" evidence="7">
    <location>
        <begin position="295"/>
        <end position="318"/>
    </location>
</feature>
<feature type="transmembrane region" description="Helical" evidence="7">
    <location>
        <begin position="338"/>
        <end position="356"/>
    </location>
</feature>
<evidence type="ECO:0000313" key="9">
    <source>
        <dbReference type="Proteomes" id="UP000182987"/>
    </source>
</evidence>
<feature type="transmembrane region" description="Helical" evidence="7">
    <location>
        <begin position="24"/>
        <end position="43"/>
    </location>
</feature>
<dbReference type="GO" id="GO:0015086">
    <property type="term" value="F:cadmium ion transmembrane transporter activity"/>
    <property type="evidence" value="ECO:0007669"/>
    <property type="project" value="TreeGrafter"/>
</dbReference>
<dbReference type="AlphaFoldDB" id="A0A0G9H8W0"/>
<feature type="transmembrane region" description="Helical" evidence="7">
    <location>
        <begin position="63"/>
        <end position="81"/>
    </location>
</feature>
<dbReference type="PANTHER" id="PTHR11706:SF33">
    <property type="entry name" value="NATURAL RESISTANCE-ASSOCIATED MACROPHAGE PROTEIN 2"/>
    <property type="match status" value="1"/>
</dbReference>
<dbReference type="GO" id="GO:0046872">
    <property type="term" value="F:metal ion binding"/>
    <property type="evidence" value="ECO:0007669"/>
    <property type="project" value="UniProtKB-UniRule"/>
</dbReference>
<dbReference type="Proteomes" id="UP000182987">
    <property type="component" value="Chromosome"/>
</dbReference>
<feature type="transmembrane region" description="Helical" evidence="7">
    <location>
        <begin position="102"/>
        <end position="121"/>
    </location>
</feature>
<dbReference type="PANTHER" id="PTHR11706">
    <property type="entry name" value="SOLUTE CARRIER PROTEIN FAMILY 11 MEMBER"/>
    <property type="match status" value="1"/>
</dbReference>
<dbReference type="KEGG" id="lrz:BJI69_21575"/>
<dbReference type="Pfam" id="PF01566">
    <property type="entry name" value="Nramp"/>
    <property type="match status" value="1"/>
</dbReference>
<feature type="transmembrane region" description="Helical" evidence="7">
    <location>
        <begin position="127"/>
        <end position="153"/>
    </location>
</feature>
<keyword evidence="4 7" id="KW-0769">Symport</keyword>
<evidence type="ECO:0000256" key="1">
    <source>
        <dbReference type="ARBA" id="ARBA00004141"/>
    </source>
</evidence>
<keyword evidence="9" id="KW-1185">Reference proteome</keyword>
<feature type="transmembrane region" description="Helical" evidence="7">
    <location>
        <begin position="362"/>
        <end position="385"/>
    </location>
</feature>
<organism evidence="8 9">
    <name type="scientific">Luteibacter rhizovicinus DSM 16549</name>
    <dbReference type="NCBI Taxonomy" id="1440763"/>
    <lineage>
        <taxon>Bacteria</taxon>
        <taxon>Pseudomonadati</taxon>
        <taxon>Pseudomonadota</taxon>
        <taxon>Gammaproteobacteria</taxon>
        <taxon>Lysobacterales</taxon>
        <taxon>Rhodanobacteraceae</taxon>
        <taxon>Luteibacter</taxon>
    </lineage>
</organism>
<feature type="transmembrane region" description="Helical" evidence="7">
    <location>
        <begin position="165"/>
        <end position="185"/>
    </location>
</feature>
<proteinExistence type="inferred from homology"/>
<dbReference type="EMBL" id="CP017480">
    <property type="protein sequence ID" value="APG06239.1"/>
    <property type="molecule type" value="Genomic_DNA"/>
</dbReference>
<evidence type="ECO:0000256" key="3">
    <source>
        <dbReference type="ARBA" id="ARBA00022692"/>
    </source>
</evidence>
<sequence length="427" mass="45405">MRDEVRRARDTQVMQDVLQGRRTGLAGLAPFAGPAIVVSVAYIDPGNFATNIQAGARYGYGLLWVVVLANLVAMLFQSLSARLGIVTGRDLAQLCRERLPKPLVYVMWVVSELAAMATDLAEFLGGAIGLSLLFHLPLLVGMVITGIVTYALLLLEGMGYRRLELAIGALVGVVGLSYLVELFVAPVGWASLGQQIFVPNLPDSAAVAIAVGIIGATVMPHALFLHSGLTERRARPKTDPERRRIIRLSNLEVVLALTVAGLINLAMVVMAAGAFHGSHPDVAKIETAYQTLVPLLGGAAATIFLISLVASGFSSSVVGTMAGQMIMQGFVAFRIPLWLRRSITMVPSFIVVIAGVDATRALVLSQVALSIALPFPMIALVWFTSRRDTMGVFHNRWPVVVLASLGALVVLSLNVVLLLDAAGAISL</sequence>
<comment type="function">
    <text evidence="7">H(+)-stimulated, divalent metal cation uptake system.</text>
</comment>
<evidence type="ECO:0000256" key="6">
    <source>
        <dbReference type="ARBA" id="ARBA00023136"/>
    </source>
</evidence>
<evidence type="ECO:0000313" key="8">
    <source>
        <dbReference type="EMBL" id="APG06239.1"/>
    </source>
</evidence>
<evidence type="ECO:0000256" key="7">
    <source>
        <dbReference type="HAMAP-Rule" id="MF_00221"/>
    </source>
</evidence>
<evidence type="ECO:0000256" key="5">
    <source>
        <dbReference type="ARBA" id="ARBA00022989"/>
    </source>
</evidence>
<feature type="transmembrane region" description="Helical" evidence="7">
    <location>
        <begin position="250"/>
        <end position="275"/>
    </location>
</feature>
<reference evidence="9" key="1">
    <citation type="submission" date="2016-09" db="EMBL/GenBank/DDBJ databases">
        <authorList>
            <person name="Lysoe E."/>
        </authorList>
    </citation>
    <scope>NUCLEOTIDE SEQUENCE [LARGE SCALE GENOMIC DNA]</scope>
    <source>
        <strain evidence="9">LJ96T</strain>
    </source>
</reference>
<comment type="subcellular location">
    <subcellularLocation>
        <location evidence="7">Cell membrane</location>
        <topology evidence="7">Multi-pass membrane protein</topology>
    </subcellularLocation>
    <subcellularLocation>
        <location evidence="1">Membrane</location>
        <topology evidence="1">Multi-pass membrane protein</topology>
    </subcellularLocation>
</comment>
<dbReference type="InterPro" id="IPR001046">
    <property type="entry name" value="NRAMP_fam"/>
</dbReference>
<feature type="transmembrane region" description="Helical" evidence="7">
    <location>
        <begin position="205"/>
        <end position="229"/>
    </location>
</feature>
<name>A0A0G9H8W0_9GAMM</name>
<dbReference type="PRINTS" id="PR00447">
    <property type="entry name" value="NATRESASSCMP"/>
</dbReference>
<dbReference type="GO" id="GO:0005886">
    <property type="term" value="C:plasma membrane"/>
    <property type="evidence" value="ECO:0007669"/>
    <property type="project" value="UniProtKB-SubCell"/>
</dbReference>
<dbReference type="NCBIfam" id="NF001923">
    <property type="entry name" value="PRK00701.1"/>
    <property type="match status" value="1"/>
</dbReference>
<dbReference type="GO" id="GO:0034755">
    <property type="term" value="P:iron ion transmembrane transport"/>
    <property type="evidence" value="ECO:0007669"/>
    <property type="project" value="TreeGrafter"/>
</dbReference>
<dbReference type="HAMAP" id="MF_00221">
    <property type="entry name" value="NRAMP"/>
    <property type="match status" value="1"/>
</dbReference>
<keyword evidence="5 7" id="KW-1133">Transmembrane helix</keyword>
<evidence type="ECO:0000256" key="4">
    <source>
        <dbReference type="ARBA" id="ARBA00022847"/>
    </source>
</evidence>
<keyword evidence="2 7" id="KW-0813">Transport</keyword>
<dbReference type="NCBIfam" id="NF037982">
    <property type="entry name" value="Nramp_1"/>
    <property type="match status" value="1"/>
</dbReference>
<dbReference type="GO" id="GO:0015293">
    <property type="term" value="F:symporter activity"/>
    <property type="evidence" value="ECO:0007669"/>
    <property type="project" value="UniProtKB-UniRule"/>
</dbReference>
<dbReference type="PATRIC" id="fig|1440763.5.peg.3301"/>
<comment type="similarity">
    <text evidence="7">Belongs to the NRAMP family.</text>
</comment>
<keyword evidence="7" id="KW-1003">Cell membrane</keyword>
<keyword evidence="7" id="KW-0406">Ion transport</keyword>
<accession>A0A0G9H8W0</accession>
<keyword evidence="3 7" id="KW-0812">Transmembrane</keyword>
<dbReference type="GO" id="GO:0005384">
    <property type="term" value="F:manganese ion transmembrane transporter activity"/>
    <property type="evidence" value="ECO:0007669"/>
    <property type="project" value="TreeGrafter"/>
</dbReference>
<evidence type="ECO:0000256" key="2">
    <source>
        <dbReference type="ARBA" id="ARBA00022448"/>
    </source>
</evidence>